<dbReference type="Pfam" id="PF00126">
    <property type="entry name" value="HTH_1"/>
    <property type="match status" value="1"/>
</dbReference>
<dbReference type="SUPFAM" id="SSF46785">
    <property type="entry name" value="Winged helix' DNA-binding domain"/>
    <property type="match status" value="1"/>
</dbReference>
<evidence type="ECO:0000256" key="4">
    <source>
        <dbReference type="ARBA" id="ARBA00023163"/>
    </source>
</evidence>
<evidence type="ECO:0000259" key="5">
    <source>
        <dbReference type="PROSITE" id="PS50931"/>
    </source>
</evidence>
<keyword evidence="4" id="KW-0804">Transcription</keyword>
<dbReference type="PANTHER" id="PTHR30346:SF0">
    <property type="entry name" value="HCA OPERON TRANSCRIPTIONAL ACTIVATOR HCAR"/>
    <property type="match status" value="1"/>
</dbReference>
<dbReference type="PANTHER" id="PTHR30346">
    <property type="entry name" value="TRANSCRIPTIONAL DUAL REGULATOR HCAR-RELATED"/>
    <property type="match status" value="1"/>
</dbReference>
<dbReference type="CDD" id="cd08414">
    <property type="entry name" value="PBP2_LTTR_aromatics_like"/>
    <property type="match status" value="1"/>
</dbReference>
<dbReference type="RefSeq" id="WP_283371932.1">
    <property type="nucleotide sequence ID" value="NZ_JASHID010000026.1"/>
</dbReference>
<reference evidence="6 7" key="1">
    <citation type="submission" date="2023-05" db="EMBL/GenBank/DDBJ databases">
        <title>Novel species of genus Flectobacillus isolated from stream in China.</title>
        <authorList>
            <person name="Lu H."/>
        </authorList>
    </citation>
    <scope>NUCLEOTIDE SEQUENCE [LARGE SCALE GENOMIC DNA]</scope>
    <source>
        <strain evidence="6 7">DC10W</strain>
    </source>
</reference>
<evidence type="ECO:0000256" key="1">
    <source>
        <dbReference type="ARBA" id="ARBA00009437"/>
    </source>
</evidence>
<keyword evidence="2" id="KW-0805">Transcription regulation</keyword>
<evidence type="ECO:0000256" key="3">
    <source>
        <dbReference type="ARBA" id="ARBA00023125"/>
    </source>
</evidence>
<organism evidence="6 7">
    <name type="scientific">Flectobacillus longus</name>
    <dbReference type="NCBI Taxonomy" id="2984207"/>
    <lineage>
        <taxon>Bacteria</taxon>
        <taxon>Pseudomonadati</taxon>
        <taxon>Bacteroidota</taxon>
        <taxon>Cytophagia</taxon>
        <taxon>Cytophagales</taxon>
        <taxon>Flectobacillaceae</taxon>
        <taxon>Flectobacillus</taxon>
    </lineage>
</organism>
<dbReference type="Pfam" id="PF03466">
    <property type="entry name" value="LysR_substrate"/>
    <property type="match status" value="1"/>
</dbReference>
<proteinExistence type="inferred from homology"/>
<dbReference type="Proteomes" id="UP001236569">
    <property type="component" value="Unassembled WGS sequence"/>
</dbReference>
<dbReference type="PRINTS" id="PR00039">
    <property type="entry name" value="HTHLYSR"/>
</dbReference>
<dbReference type="Gene3D" id="3.40.190.10">
    <property type="entry name" value="Periplasmic binding protein-like II"/>
    <property type="match status" value="2"/>
</dbReference>
<sequence>MELRQLKYFLEVAKELHFGRAAENLCISQPALTKQINLIEQELGIELFDKNKRLLHKKVELTEAGFFLLKDASRFTEQFDRMLENTKKLGAKAKQINLGYYRLFPKSKIIEFTQKVQDWYPDSSIKLVEYNTAEGVQEGVIRDDIALGITHFPLLFSSLSSQYLELNCLKVLVPSKHPLANYKKIKIEQLRNERWIEVQRNLYTLYDEVERRCKTAGFHREPQIVQEVSSIELLVGLVGIGMGVALVSSSLSITDNDSVVLKDLIFSDNPTHANFEITHAIVCKKVE</sequence>
<comment type="caution">
    <text evidence="6">The sequence shown here is derived from an EMBL/GenBank/DDBJ whole genome shotgun (WGS) entry which is preliminary data.</text>
</comment>
<evidence type="ECO:0000313" key="7">
    <source>
        <dbReference type="Proteomes" id="UP001236569"/>
    </source>
</evidence>
<gene>
    <name evidence="6" type="ORF">QM480_23150</name>
</gene>
<dbReference type="SUPFAM" id="SSF53850">
    <property type="entry name" value="Periplasmic binding protein-like II"/>
    <property type="match status" value="1"/>
</dbReference>
<dbReference type="InterPro" id="IPR000847">
    <property type="entry name" value="LysR_HTH_N"/>
</dbReference>
<keyword evidence="7" id="KW-1185">Reference proteome</keyword>
<keyword evidence="3" id="KW-0238">DNA-binding</keyword>
<dbReference type="EMBL" id="JASHID010000026">
    <property type="protein sequence ID" value="MDI9867258.1"/>
    <property type="molecule type" value="Genomic_DNA"/>
</dbReference>
<dbReference type="PROSITE" id="PS50931">
    <property type="entry name" value="HTH_LYSR"/>
    <property type="match status" value="1"/>
</dbReference>
<dbReference type="InterPro" id="IPR036388">
    <property type="entry name" value="WH-like_DNA-bd_sf"/>
</dbReference>
<comment type="similarity">
    <text evidence="1">Belongs to the LysR transcriptional regulatory family.</text>
</comment>
<dbReference type="InterPro" id="IPR036390">
    <property type="entry name" value="WH_DNA-bd_sf"/>
</dbReference>
<dbReference type="Gene3D" id="1.10.10.10">
    <property type="entry name" value="Winged helix-like DNA-binding domain superfamily/Winged helix DNA-binding domain"/>
    <property type="match status" value="1"/>
</dbReference>
<name>A0ABT6YUJ0_9BACT</name>
<protein>
    <submittedName>
        <fullName evidence="6">LysR substrate-binding domain-containing protein</fullName>
    </submittedName>
</protein>
<feature type="domain" description="HTH lysR-type" evidence="5">
    <location>
        <begin position="1"/>
        <end position="62"/>
    </location>
</feature>
<accession>A0ABT6YUJ0</accession>
<evidence type="ECO:0000313" key="6">
    <source>
        <dbReference type="EMBL" id="MDI9867258.1"/>
    </source>
</evidence>
<dbReference type="InterPro" id="IPR005119">
    <property type="entry name" value="LysR_subst-bd"/>
</dbReference>
<evidence type="ECO:0000256" key="2">
    <source>
        <dbReference type="ARBA" id="ARBA00023015"/>
    </source>
</evidence>